<accession>A0A833UP49</accession>
<gene>
    <name evidence="2" type="ORF">GAK29_03700</name>
</gene>
<comment type="caution">
    <text evidence="2">The sequence shown here is derived from an EMBL/GenBank/DDBJ whole genome shotgun (WGS) entry which is preliminary data.</text>
</comment>
<organism evidence="2 3">
    <name type="scientific">Acinetobacter bereziniae</name>
    <name type="common">Acinetobacter genomosp. 10</name>
    <dbReference type="NCBI Taxonomy" id="106648"/>
    <lineage>
        <taxon>Bacteria</taxon>
        <taxon>Pseudomonadati</taxon>
        <taxon>Pseudomonadota</taxon>
        <taxon>Gammaproteobacteria</taxon>
        <taxon>Moraxellales</taxon>
        <taxon>Moraxellaceae</taxon>
        <taxon>Acinetobacter</taxon>
    </lineage>
</organism>
<reference evidence="3" key="1">
    <citation type="journal article" date="2020" name="MBio">
        <title>Horizontal gene transfer to a defensive symbiont with a reduced genome amongst a multipartite beetle microbiome.</title>
        <authorList>
            <person name="Waterworth S.C."/>
            <person name="Florez L.V."/>
            <person name="Rees E.R."/>
            <person name="Hertweck C."/>
            <person name="Kaltenpoth M."/>
            <person name="Kwan J.C."/>
        </authorList>
    </citation>
    <scope>NUCLEOTIDE SEQUENCE [LARGE SCALE GENOMIC DNA]</scope>
</reference>
<evidence type="ECO:0000313" key="3">
    <source>
        <dbReference type="Proteomes" id="UP000490535"/>
    </source>
</evidence>
<name>A0A833UP49_ACIBZ</name>
<sequence>MSAKTIQEINSQYNYKDENPGGKGDKSLVSCAQCEGYNELQYIYENKLQPFITNGEFTEQKAITALEETCKELKNPRNRTDFYNKLSKKLGVDIE</sequence>
<dbReference type="AlphaFoldDB" id="A0A833UP49"/>
<protein>
    <submittedName>
        <fullName evidence="2">Uncharacterized protein</fullName>
    </submittedName>
</protein>
<evidence type="ECO:0000313" key="2">
    <source>
        <dbReference type="EMBL" id="KAF1020190.1"/>
    </source>
</evidence>
<dbReference type="Proteomes" id="UP000490535">
    <property type="component" value="Unassembled WGS sequence"/>
</dbReference>
<feature type="compositionally biased region" description="Polar residues" evidence="1">
    <location>
        <begin position="1"/>
        <end position="14"/>
    </location>
</feature>
<evidence type="ECO:0000256" key="1">
    <source>
        <dbReference type="SAM" id="MobiDB-lite"/>
    </source>
</evidence>
<feature type="region of interest" description="Disordered" evidence="1">
    <location>
        <begin position="1"/>
        <end position="23"/>
    </location>
</feature>
<proteinExistence type="predicted"/>
<dbReference type="EMBL" id="WNDP01000126">
    <property type="protein sequence ID" value="KAF1020190.1"/>
    <property type="molecule type" value="Genomic_DNA"/>
</dbReference>